<dbReference type="RefSeq" id="WP_013420335.1">
    <property type="nucleotide sequence ID" value="NC_014664.1"/>
</dbReference>
<feature type="region of interest" description="Disordered" evidence="1">
    <location>
        <begin position="23"/>
        <end position="83"/>
    </location>
</feature>
<gene>
    <name evidence="3" type="ordered locus">Rvan_2749</name>
</gene>
<keyword evidence="4" id="KW-1185">Reference proteome</keyword>
<sequence length="83" mass="9148">MKIIVFAAIPLFTILAASGSATAQTGQGIDAQAQRQLSRSMQNRANPVRDRSQAAKRANQKRQQARLKARSQQMRREPASGTR</sequence>
<feature type="chain" id="PRO_5003171236" evidence="2">
    <location>
        <begin position="24"/>
        <end position="83"/>
    </location>
</feature>
<name>E3I834_RHOVT</name>
<dbReference type="OrthoDB" id="7961029at2"/>
<protein>
    <submittedName>
        <fullName evidence="3">Uncharacterized protein</fullName>
    </submittedName>
</protein>
<feature type="compositionally biased region" description="Basic residues" evidence="1">
    <location>
        <begin position="58"/>
        <end position="69"/>
    </location>
</feature>
<dbReference type="AlphaFoldDB" id="E3I834"/>
<accession>E3I834</accession>
<feature type="signal peptide" evidence="2">
    <location>
        <begin position="1"/>
        <end position="23"/>
    </location>
</feature>
<reference evidence="4" key="1">
    <citation type="journal article" date="2011" name="J. Bacteriol.">
        <title>Genome sequences of eight morphologically diverse alphaproteobacteria.</title>
        <authorList>
            <consortium name="US DOE Joint Genome Institute"/>
            <person name="Brown P.J."/>
            <person name="Kysela D.T."/>
            <person name="Buechlein A."/>
            <person name="Hemmerich C."/>
            <person name="Brun Y.V."/>
        </authorList>
    </citation>
    <scope>NUCLEOTIDE SEQUENCE [LARGE SCALE GENOMIC DNA]</scope>
    <source>
        <strain evidence="4">ATCC 17100 / ATH 3.1.1 / DSM 162 / LMG 4299</strain>
    </source>
</reference>
<dbReference type="EMBL" id="CP002292">
    <property type="protein sequence ID" value="ADP71960.1"/>
    <property type="molecule type" value="Genomic_DNA"/>
</dbReference>
<evidence type="ECO:0000313" key="3">
    <source>
        <dbReference type="EMBL" id="ADP71960.1"/>
    </source>
</evidence>
<evidence type="ECO:0000256" key="2">
    <source>
        <dbReference type="SAM" id="SignalP"/>
    </source>
</evidence>
<evidence type="ECO:0000256" key="1">
    <source>
        <dbReference type="SAM" id="MobiDB-lite"/>
    </source>
</evidence>
<organism evidence="3 4">
    <name type="scientific">Rhodomicrobium vannielii (strain ATCC 17100 / DSM 162 / LMG 4299 / NCIMB 10020 / ATH 3.1.1)</name>
    <dbReference type="NCBI Taxonomy" id="648757"/>
    <lineage>
        <taxon>Bacteria</taxon>
        <taxon>Pseudomonadati</taxon>
        <taxon>Pseudomonadota</taxon>
        <taxon>Alphaproteobacteria</taxon>
        <taxon>Hyphomicrobiales</taxon>
        <taxon>Hyphomicrobiaceae</taxon>
        <taxon>Rhodomicrobium</taxon>
    </lineage>
</organism>
<proteinExistence type="predicted"/>
<feature type="compositionally biased region" description="Basic and acidic residues" evidence="1">
    <location>
        <begin position="74"/>
        <end position="83"/>
    </location>
</feature>
<evidence type="ECO:0000313" key="4">
    <source>
        <dbReference type="Proteomes" id="UP000001399"/>
    </source>
</evidence>
<dbReference type="KEGG" id="rva:Rvan_2749"/>
<dbReference type="HOGENOM" id="CLU_2540417_0_0_5"/>
<feature type="compositionally biased region" description="Polar residues" evidence="1">
    <location>
        <begin position="23"/>
        <end position="45"/>
    </location>
</feature>
<keyword evidence="2" id="KW-0732">Signal</keyword>
<dbReference type="Proteomes" id="UP000001399">
    <property type="component" value="Chromosome"/>
</dbReference>